<sequence>MEKKNGQKLIKHVKGLFSEKCKSTGSIEFVFPPCKNENADMCWISNSMANVQFKKLGESSTMPKIKKKHKKTSAEWLTMARHTNRSSLREKLQEEFLSCKICLEPFIRPKALPCLHSFCEACLKDYVRRHPGERPGHFPCPMCRKDTKIPAGGINDFQDNFVLLSLSDTLEEDDVETWNLNHSGSFNQGTTHFSPPKPLAPLTPQEQYLRTYDWYFGKVSRHASEEWLLSPGYPKGTFLIRQGEAAPDTYTLSVRDCDELRGYLVKHYKIHKETNNDGLPCIEYYYITPKRRFRSLQDLVTNYSESPDGLCCKLLQACLKPRSLLWAFERGNPDEFHTERESIVLIKKLGSGQFAEVWLGSWHGSRQVAVKIQKRDAVTTSAFLDESQILKQLQHINVIKLLAVSSETEPIYILTEYMPNGRLSMYLREGKGKDLSVTQLLWIAAQIAEGMCYMEKEKFVHRNLGARNILVGEGNNVKIAGLGMTKVVDDPDFNFRRGLKMAIKWMAPEVLLCNKYSTKADIWSYGIVLIEIFTYGKEPYEGMGSKEAFELVQKGYRIPKPDVCPREVYDVILSCWNCNPPPRPSFDFLNTFLHDYQPT</sequence>
<evidence type="ECO:0000256" key="6">
    <source>
        <dbReference type="ARBA" id="ARBA00022777"/>
    </source>
</evidence>
<dbReference type="GO" id="GO:0005524">
    <property type="term" value="F:ATP binding"/>
    <property type="evidence" value="ECO:0007669"/>
    <property type="project" value="UniProtKB-UniRule"/>
</dbReference>
<dbReference type="Pfam" id="PF00017">
    <property type="entry name" value="SH2"/>
    <property type="match status" value="1"/>
</dbReference>
<protein>
    <recommendedName>
        <fullName evidence="16">Tyrosine-protein kinase</fullName>
        <ecNumber evidence="16">2.7.10.2</ecNumber>
    </recommendedName>
</protein>
<dbReference type="Gene3D" id="3.30.40.10">
    <property type="entry name" value="Zinc/RING finger domain, C3HC4 (zinc finger)"/>
    <property type="match status" value="1"/>
</dbReference>
<dbReference type="GO" id="GO:0004715">
    <property type="term" value="F:non-membrane spanning protein tyrosine kinase activity"/>
    <property type="evidence" value="ECO:0007669"/>
    <property type="project" value="UniProtKB-EC"/>
</dbReference>
<proteinExistence type="inferred from homology"/>
<dbReference type="SUPFAM" id="SSF57850">
    <property type="entry name" value="RING/U-box"/>
    <property type="match status" value="1"/>
</dbReference>
<evidence type="ECO:0000256" key="8">
    <source>
        <dbReference type="ARBA" id="ARBA00022840"/>
    </source>
</evidence>
<dbReference type="InterPro" id="IPR036860">
    <property type="entry name" value="SH2_dom_sf"/>
</dbReference>
<evidence type="ECO:0000256" key="5">
    <source>
        <dbReference type="ARBA" id="ARBA00022771"/>
    </source>
</evidence>
<dbReference type="SMART" id="SM00184">
    <property type="entry name" value="RING"/>
    <property type="match status" value="1"/>
</dbReference>
<dbReference type="PRINTS" id="PR00109">
    <property type="entry name" value="TYRKINASE"/>
</dbReference>
<dbReference type="InterPro" id="IPR013083">
    <property type="entry name" value="Znf_RING/FYVE/PHD"/>
</dbReference>
<dbReference type="SMART" id="SM00252">
    <property type="entry name" value="SH2"/>
    <property type="match status" value="1"/>
</dbReference>
<evidence type="ECO:0000256" key="7">
    <source>
        <dbReference type="ARBA" id="ARBA00022833"/>
    </source>
</evidence>
<dbReference type="InterPro" id="IPR018957">
    <property type="entry name" value="Znf_C3HC4_RING-type"/>
</dbReference>
<evidence type="ECO:0000259" key="18">
    <source>
        <dbReference type="PROSITE" id="PS50011"/>
    </source>
</evidence>
<dbReference type="InterPro" id="IPR050198">
    <property type="entry name" value="Non-receptor_tyrosine_kinases"/>
</dbReference>
<evidence type="ECO:0000256" key="9">
    <source>
        <dbReference type="ARBA" id="ARBA00022999"/>
    </source>
</evidence>
<comment type="similarity">
    <text evidence="16">Belongs to the protein kinase superfamily. Tyr protein kinase family.</text>
</comment>
<dbReference type="Proteomes" id="UP000683360">
    <property type="component" value="Unassembled WGS sequence"/>
</dbReference>
<keyword evidence="4 15" id="KW-0547">Nucleotide-binding</keyword>
<keyword evidence="11 16" id="KW-0829">Tyrosine-protein kinase</keyword>
<evidence type="ECO:0000256" key="3">
    <source>
        <dbReference type="ARBA" id="ARBA00022723"/>
    </source>
</evidence>
<dbReference type="GO" id="GO:0030182">
    <property type="term" value="P:neuron differentiation"/>
    <property type="evidence" value="ECO:0007669"/>
    <property type="project" value="UniProtKB-ARBA"/>
</dbReference>
<evidence type="ECO:0000259" key="17">
    <source>
        <dbReference type="PROSITE" id="PS50001"/>
    </source>
</evidence>
<dbReference type="FunFam" id="1.10.510.10:FF:001512">
    <property type="entry name" value="Receptor tyrosine-protein kinase erbB-2"/>
    <property type="match status" value="1"/>
</dbReference>
<dbReference type="SUPFAM" id="SSF56112">
    <property type="entry name" value="Protein kinase-like (PK-like)"/>
    <property type="match status" value="1"/>
</dbReference>
<dbReference type="InterPro" id="IPR011009">
    <property type="entry name" value="Kinase-like_dom_sf"/>
</dbReference>
<keyword evidence="7" id="KW-0862">Zinc</keyword>
<dbReference type="GO" id="GO:0008270">
    <property type="term" value="F:zinc ion binding"/>
    <property type="evidence" value="ECO:0007669"/>
    <property type="project" value="UniProtKB-KW"/>
</dbReference>
<dbReference type="PROSITE" id="PS50011">
    <property type="entry name" value="PROTEIN_KINASE_DOM"/>
    <property type="match status" value="1"/>
</dbReference>
<evidence type="ECO:0000256" key="16">
    <source>
        <dbReference type="RuleBase" id="RU362096"/>
    </source>
</evidence>
<dbReference type="InterPro" id="IPR000719">
    <property type="entry name" value="Prot_kinase_dom"/>
</dbReference>
<reference evidence="20" key="1">
    <citation type="submission" date="2021-03" db="EMBL/GenBank/DDBJ databases">
        <authorList>
            <person name="Bekaert M."/>
        </authorList>
    </citation>
    <scope>NUCLEOTIDE SEQUENCE</scope>
</reference>
<dbReference type="InterPro" id="IPR001245">
    <property type="entry name" value="Ser-Thr/Tyr_kinase_cat_dom"/>
</dbReference>
<evidence type="ECO:0000256" key="14">
    <source>
        <dbReference type="PROSITE-ProRule" id="PRU00191"/>
    </source>
</evidence>
<comment type="subcellular location">
    <subcellularLocation>
        <location evidence="1">Endomembrane system</location>
    </subcellularLocation>
</comment>
<dbReference type="Gene3D" id="1.10.510.10">
    <property type="entry name" value="Transferase(Phosphotransferase) domain 1"/>
    <property type="match status" value="1"/>
</dbReference>
<dbReference type="Gene3D" id="3.30.505.10">
    <property type="entry name" value="SH2 domain"/>
    <property type="match status" value="1"/>
</dbReference>
<dbReference type="PROSITE" id="PS00107">
    <property type="entry name" value="PROTEIN_KINASE_ATP"/>
    <property type="match status" value="1"/>
</dbReference>
<evidence type="ECO:0000256" key="12">
    <source>
        <dbReference type="ARBA" id="ARBA00051245"/>
    </source>
</evidence>
<keyword evidence="21" id="KW-1185">Reference proteome</keyword>
<dbReference type="InterPro" id="IPR000980">
    <property type="entry name" value="SH2"/>
</dbReference>
<evidence type="ECO:0000313" key="20">
    <source>
        <dbReference type="EMBL" id="CAG2249459.1"/>
    </source>
</evidence>
<evidence type="ECO:0000256" key="11">
    <source>
        <dbReference type="ARBA" id="ARBA00023137"/>
    </source>
</evidence>
<dbReference type="GO" id="GO:0050793">
    <property type="term" value="P:regulation of developmental process"/>
    <property type="evidence" value="ECO:0007669"/>
    <property type="project" value="UniProtKB-ARBA"/>
</dbReference>
<feature type="domain" description="SH2" evidence="17">
    <location>
        <begin position="214"/>
        <end position="318"/>
    </location>
</feature>
<dbReference type="FunFam" id="3.30.200.20:FF:000053">
    <property type="entry name" value="Tyrosine-protein kinase"/>
    <property type="match status" value="1"/>
</dbReference>
<keyword evidence="8 15" id="KW-0067">ATP-binding</keyword>
<keyword evidence="5 13" id="KW-0863">Zinc-finger</keyword>
<feature type="binding site" evidence="15">
    <location>
        <position position="371"/>
    </location>
    <ligand>
        <name>ATP</name>
        <dbReference type="ChEBI" id="CHEBI:30616"/>
    </ligand>
</feature>
<dbReference type="EMBL" id="CAJPWZ010002971">
    <property type="protein sequence ID" value="CAG2249459.1"/>
    <property type="molecule type" value="Genomic_DNA"/>
</dbReference>
<dbReference type="AlphaFoldDB" id="A0A8S3UVA1"/>
<keyword evidence="3" id="KW-0479">Metal-binding</keyword>
<evidence type="ECO:0000256" key="4">
    <source>
        <dbReference type="ARBA" id="ARBA00022741"/>
    </source>
</evidence>
<accession>A0A8S3UVA1</accession>
<dbReference type="PROSITE" id="PS00518">
    <property type="entry name" value="ZF_RING_1"/>
    <property type="match status" value="1"/>
</dbReference>
<comment type="caution">
    <text evidence="20">The sequence shown here is derived from an EMBL/GenBank/DDBJ whole genome shotgun (WGS) entry which is preliminary data.</text>
</comment>
<organism evidence="20 21">
    <name type="scientific">Mytilus edulis</name>
    <name type="common">Blue mussel</name>
    <dbReference type="NCBI Taxonomy" id="6550"/>
    <lineage>
        <taxon>Eukaryota</taxon>
        <taxon>Metazoa</taxon>
        <taxon>Spiralia</taxon>
        <taxon>Lophotrochozoa</taxon>
        <taxon>Mollusca</taxon>
        <taxon>Bivalvia</taxon>
        <taxon>Autobranchia</taxon>
        <taxon>Pteriomorphia</taxon>
        <taxon>Mytilida</taxon>
        <taxon>Mytiloidea</taxon>
        <taxon>Mytilidae</taxon>
        <taxon>Mytilinae</taxon>
        <taxon>Mytilus</taxon>
    </lineage>
</organism>
<dbReference type="EC" id="2.7.10.2" evidence="16"/>
<evidence type="ECO:0000256" key="1">
    <source>
        <dbReference type="ARBA" id="ARBA00004308"/>
    </source>
</evidence>
<gene>
    <name evidence="20" type="ORF">MEDL_61237</name>
</gene>
<dbReference type="GO" id="GO:0048468">
    <property type="term" value="P:cell development"/>
    <property type="evidence" value="ECO:0007669"/>
    <property type="project" value="UniProtKB-ARBA"/>
</dbReference>
<evidence type="ECO:0000259" key="19">
    <source>
        <dbReference type="PROSITE" id="PS50089"/>
    </source>
</evidence>
<keyword evidence="2 16" id="KW-0808">Transferase</keyword>
<name>A0A8S3UVA1_MYTED</name>
<dbReference type="PROSITE" id="PS50001">
    <property type="entry name" value="SH2"/>
    <property type="match status" value="1"/>
</dbReference>
<keyword evidence="10" id="KW-0472">Membrane</keyword>
<dbReference type="PANTHER" id="PTHR24418">
    <property type="entry name" value="TYROSINE-PROTEIN KINASE"/>
    <property type="match status" value="1"/>
</dbReference>
<dbReference type="InterPro" id="IPR001841">
    <property type="entry name" value="Znf_RING"/>
</dbReference>
<evidence type="ECO:0000256" key="2">
    <source>
        <dbReference type="ARBA" id="ARBA00022679"/>
    </source>
</evidence>
<dbReference type="OrthoDB" id="346907at2759"/>
<evidence type="ECO:0000256" key="10">
    <source>
        <dbReference type="ARBA" id="ARBA00023136"/>
    </source>
</evidence>
<dbReference type="InterPro" id="IPR017907">
    <property type="entry name" value="Znf_RING_CS"/>
</dbReference>
<dbReference type="GO" id="GO:0012505">
    <property type="term" value="C:endomembrane system"/>
    <property type="evidence" value="ECO:0007669"/>
    <property type="project" value="UniProtKB-SubCell"/>
</dbReference>
<keyword evidence="9 14" id="KW-0727">SH2 domain</keyword>
<dbReference type="PROSITE" id="PS50089">
    <property type="entry name" value="ZF_RING_2"/>
    <property type="match status" value="1"/>
</dbReference>
<evidence type="ECO:0000256" key="13">
    <source>
        <dbReference type="PROSITE-ProRule" id="PRU00175"/>
    </source>
</evidence>
<dbReference type="Pfam" id="PF00097">
    <property type="entry name" value="zf-C3HC4"/>
    <property type="match status" value="1"/>
</dbReference>
<dbReference type="PRINTS" id="PR00401">
    <property type="entry name" value="SH2DOMAIN"/>
</dbReference>
<feature type="domain" description="Protein kinase" evidence="18">
    <location>
        <begin position="343"/>
        <end position="597"/>
    </location>
</feature>
<dbReference type="Pfam" id="PF07714">
    <property type="entry name" value="PK_Tyr_Ser-Thr"/>
    <property type="match status" value="1"/>
</dbReference>
<dbReference type="InterPro" id="IPR017441">
    <property type="entry name" value="Protein_kinase_ATP_BS"/>
</dbReference>
<evidence type="ECO:0000313" key="21">
    <source>
        <dbReference type="Proteomes" id="UP000683360"/>
    </source>
</evidence>
<comment type="catalytic activity">
    <reaction evidence="12 16">
        <text>L-tyrosyl-[protein] + ATP = O-phospho-L-tyrosyl-[protein] + ADP + H(+)</text>
        <dbReference type="Rhea" id="RHEA:10596"/>
        <dbReference type="Rhea" id="RHEA-COMP:10136"/>
        <dbReference type="Rhea" id="RHEA-COMP:20101"/>
        <dbReference type="ChEBI" id="CHEBI:15378"/>
        <dbReference type="ChEBI" id="CHEBI:30616"/>
        <dbReference type="ChEBI" id="CHEBI:46858"/>
        <dbReference type="ChEBI" id="CHEBI:61978"/>
        <dbReference type="ChEBI" id="CHEBI:456216"/>
        <dbReference type="EC" id="2.7.10.2"/>
    </reaction>
</comment>
<keyword evidence="6 16" id="KW-0418">Kinase</keyword>
<dbReference type="SUPFAM" id="SSF55550">
    <property type="entry name" value="SH2 domain"/>
    <property type="match status" value="1"/>
</dbReference>
<evidence type="ECO:0000256" key="15">
    <source>
        <dbReference type="PROSITE-ProRule" id="PRU10141"/>
    </source>
</evidence>
<feature type="domain" description="RING-type" evidence="19">
    <location>
        <begin position="99"/>
        <end position="144"/>
    </location>
</feature>